<comment type="caution">
    <text evidence="8">The sequence shown here is derived from an EMBL/GenBank/DDBJ whole genome shotgun (WGS) entry which is preliminary data.</text>
</comment>
<dbReference type="InterPro" id="IPR019874">
    <property type="entry name" value="RF_methyltr_PrmC"/>
</dbReference>
<comment type="caution">
    <text evidence="5">Lacks conserved residue(s) required for the propagation of feature annotation.</text>
</comment>
<dbReference type="InterPro" id="IPR029063">
    <property type="entry name" value="SAM-dependent_MTases_sf"/>
</dbReference>
<evidence type="ECO:0000256" key="2">
    <source>
        <dbReference type="ARBA" id="ARBA00022679"/>
    </source>
</evidence>
<feature type="binding site" evidence="5">
    <location>
        <position position="149"/>
    </location>
    <ligand>
        <name>S-adenosyl-L-methionine</name>
        <dbReference type="ChEBI" id="CHEBI:59789"/>
    </ligand>
</feature>
<dbReference type="RefSeq" id="WP_008858971.1">
    <property type="nucleotide sequence ID" value="NZ_JH591187.1"/>
</dbReference>
<keyword evidence="2 5" id="KW-0808">Transferase</keyword>
<evidence type="ECO:0000259" key="7">
    <source>
        <dbReference type="Pfam" id="PF17827"/>
    </source>
</evidence>
<dbReference type="eggNOG" id="COG2890">
    <property type="taxonomic scope" value="Bacteria"/>
</dbReference>
<dbReference type="Pfam" id="PF17827">
    <property type="entry name" value="PrmC_N"/>
    <property type="match status" value="1"/>
</dbReference>
<evidence type="ECO:0000313" key="9">
    <source>
        <dbReference type="Proteomes" id="UP000003277"/>
    </source>
</evidence>
<evidence type="ECO:0000256" key="4">
    <source>
        <dbReference type="ARBA" id="ARBA00048391"/>
    </source>
</evidence>
<accession>H1CYM9</accession>
<keyword evidence="3 5" id="KW-0949">S-adenosyl-L-methionine</keyword>
<dbReference type="InterPro" id="IPR040758">
    <property type="entry name" value="PrmC_N"/>
</dbReference>
<dbReference type="InterPro" id="IPR002052">
    <property type="entry name" value="DNA_methylase_N6_adenine_CS"/>
</dbReference>
<feature type="binding site" evidence="5">
    <location>
        <begin position="126"/>
        <end position="130"/>
    </location>
    <ligand>
        <name>S-adenosyl-L-methionine</name>
        <dbReference type="ChEBI" id="CHEBI:59789"/>
    </ligand>
</feature>
<dbReference type="CDD" id="cd02440">
    <property type="entry name" value="AdoMet_MTases"/>
    <property type="match status" value="1"/>
</dbReference>
<dbReference type="OrthoDB" id="9800643at2"/>
<evidence type="ECO:0000259" key="6">
    <source>
        <dbReference type="Pfam" id="PF05175"/>
    </source>
</evidence>
<dbReference type="AlphaFoldDB" id="H1CYM9"/>
<name>H1CYM9_9FIRM</name>
<dbReference type="PROSITE" id="PS00092">
    <property type="entry name" value="N6_MTASE"/>
    <property type="match status" value="1"/>
</dbReference>
<feature type="domain" description="Methyltransferase small" evidence="6">
    <location>
        <begin position="118"/>
        <end position="199"/>
    </location>
</feature>
<dbReference type="HAMAP" id="MF_02126">
    <property type="entry name" value="RF_methyltr_PrmC"/>
    <property type="match status" value="1"/>
</dbReference>
<dbReference type="EMBL" id="ADLT01000015">
    <property type="protein sequence ID" value="EHO63450.1"/>
    <property type="molecule type" value="Genomic_DNA"/>
</dbReference>
<dbReference type="PANTHER" id="PTHR18895:SF74">
    <property type="entry name" value="MTRF1L RELEASE FACTOR GLUTAMINE METHYLTRANSFERASE"/>
    <property type="match status" value="1"/>
</dbReference>
<keyword evidence="1 5" id="KW-0489">Methyltransferase</keyword>
<dbReference type="GO" id="GO:0102559">
    <property type="term" value="F:peptide chain release factor N(5)-glutamine methyltransferase activity"/>
    <property type="evidence" value="ECO:0007669"/>
    <property type="project" value="UniProtKB-EC"/>
</dbReference>
<proteinExistence type="inferred from homology"/>
<comment type="function">
    <text evidence="5">Methylates the class 1 translation termination release factors RF1/PrfA and RF2/PrfB on the glutamine residue of the universally conserved GGQ motif.</text>
</comment>
<dbReference type="InterPro" id="IPR050320">
    <property type="entry name" value="N5-glutamine_MTase"/>
</dbReference>
<dbReference type="InterPro" id="IPR004556">
    <property type="entry name" value="HemK-like"/>
</dbReference>
<dbReference type="Pfam" id="PF05175">
    <property type="entry name" value="MTS"/>
    <property type="match status" value="1"/>
</dbReference>
<feature type="domain" description="Release factor glutamine methyltransferase N-terminal" evidence="7">
    <location>
        <begin position="12"/>
        <end position="81"/>
    </location>
</feature>
<dbReference type="PANTHER" id="PTHR18895">
    <property type="entry name" value="HEMK METHYLTRANSFERASE"/>
    <property type="match status" value="1"/>
</dbReference>
<evidence type="ECO:0000256" key="1">
    <source>
        <dbReference type="ARBA" id="ARBA00022603"/>
    </source>
</evidence>
<reference evidence="8 9" key="1">
    <citation type="submission" date="2011-11" db="EMBL/GenBank/DDBJ databases">
        <title>The Genome Sequence of Dialister succinatiphilus YIT 11850.</title>
        <authorList>
            <consortium name="The Broad Institute Genome Sequencing Platform"/>
            <person name="Earl A."/>
            <person name="Ward D."/>
            <person name="Feldgarden M."/>
            <person name="Gevers D."/>
            <person name="Morotomi M."/>
            <person name="Young S.K."/>
            <person name="Zeng Q."/>
            <person name="Gargeya S."/>
            <person name="Fitzgerald M."/>
            <person name="Haas B."/>
            <person name="Abouelleil A."/>
            <person name="Alvarado L."/>
            <person name="Arachchi H.M."/>
            <person name="Berlin A."/>
            <person name="Brown A."/>
            <person name="Chapman S.B."/>
            <person name="Dunbar C."/>
            <person name="Gearin G."/>
            <person name="Goldberg J."/>
            <person name="Griggs A."/>
            <person name="Gujja S."/>
            <person name="Heiman D."/>
            <person name="Howarth C."/>
            <person name="Lui A."/>
            <person name="MacDonald P.J.P."/>
            <person name="Montmayeur A."/>
            <person name="Murphy C."/>
            <person name="Neiman D."/>
            <person name="Pearson M."/>
            <person name="Priest M."/>
            <person name="Roberts A."/>
            <person name="Saif S."/>
            <person name="Shea T."/>
            <person name="Sisk P."/>
            <person name="Stolte C."/>
            <person name="Sykes S."/>
            <person name="Wortman J."/>
            <person name="Nusbaum C."/>
            <person name="Birren B."/>
        </authorList>
    </citation>
    <scope>NUCLEOTIDE SEQUENCE [LARGE SCALE GENOMIC DNA]</scope>
    <source>
        <strain evidence="8 9">YIT 11850</strain>
    </source>
</reference>
<dbReference type="SUPFAM" id="SSF53335">
    <property type="entry name" value="S-adenosyl-L-methionine-dependent methyltransferases"/>
    <property type="match status" value="1"/>
</dbReference>
<feature type="binding site" evidence="5">
    <location>
        <begin position="194"/>
        <end position="197"/>
    </location>
    <ligand>
        <name>substrate</name>
    </ligand>
</feature>
<dbReference type="STRING" id="742743.HMPREF9453_00467"/>
<dbReference type="NCBIfam" id="TIGR00536">
    <property type="entry name" value="hemK_fam"/>
    <property type="match status" value="1"/>
</dbReference>
<dbReference type="Gene3D" id="1.10.8.10">
    <property type="entry name" value="DNA helicase RuvA subunit, C-terminal domain"/>
    <property type="match status" value="1"/>
</dbReference>
<comment type="similarity">
    <text evidence="5">Belongs to the protein N5-glutamine methyltransferase family. PrmC subfamily.</text>
</comment>
<dbReference type="InterPro" id="IPR007848">
    <property type="entry name" value="Small_mtfrase_dom"/>
</dbReference>
<protein>
    <recommendedName>
        <fullName evidence="5">Release factor glutamine methyltransferase</fullName>
        <shortName evidence="5">RF MTase</shortName>
        <ecNumber evidence="5">2.1.1.297</ecNumber>
    </recommendedName>
    <alternativeName>
        <fullName evidence="5">N5-glutamine methyltransferase PrmC</fullName>
    </alternativeName>
    <alternativeName>
        <fullName evidence="5">Protein-(glutamine-N5) MTase PrmC</fullName>
    </alternativeName>
    <alternativeName>
        <fullName evidence="5">Protein-glutamine N-methyltransferase PrmC</fullName>
    </alternativeName>
</protein>
<dbReference type="PATRIC" id="fig|742743.3.peg.479"/>
<evidence type="ECO:0000256" key="5">
    <source>
        <dbReference type="HAMAP-Rule" id="MF_02126"/>
    </source>
</evidence>
<dbReference type="NCBIfam" id="TIGR03534">
    <property type="entry name" value="RF_mod_PrmC"/>
    <property type="match status" value="1"/>
</dbReference>
<dbReference type="EC" id="2.1.1.297" evidence="5"/>
<keyword evidence="9" id="KW-1185">Reference proteome</keyword>
<sequence>MAGSTIWTIKKLLLWTTHYFQEHHLDSPRLDAELLLAHVLHKQRIYLYTDFDLIVEPSELSLYREYIKKRVSGISTAAIIGEKEFMGLTFKVNEDVLIPRPDTETWLEKVIQYHRNEQGLTVADLGTGSGAILLSFLYYCREDTGVGVDISEKALALAEENGRNLKMDDRVTWRRGDYLNALEEGELFDGILTNPPYIPTGDIRGLAEEVRHEPMNALDGGADGLTFYRKLAEGAAEHLKDGGFLAAEFGIHQAADVVNLLKETGKFDSFEVITDYGGIARAVYCRKKAEP</sequence>
<comment type="catalytic activity">
    <reaction evidence="4 5">
        <text>L-glutaminyl-[peptide chain release factor] + S-adenosyl-L-methionine = N(5)-methyl-L-glutaminyl-[peptide chain release factor] + S-adenosyl-L-homocysteine + H(+)</text>
        <dbReference type="Rhea" id="RHEA:42896"/>
        <dbReference type="Rhea" id="RHEA-COMP:10271"/>
        <dbReference type="Rhea" id="RHEA-COMP:10272"/>
        <dbReference type="ChEBI" id="CHEBI:15378"/>
        <dbReference type="ChEBI" id="CHEBI:30011"/>
        <dbReference type="ChEBI" id="CHEBI:57856"/>
        <dbReference type="ChEBI" id="CHEBI:59789"/>
        <dbReference type="ChEBI" id="CHEBI:61891"/>
        <dbReference type="EC" id="2.1.1.297"/>
    </reaction>
</comment>
<gene>
    <name evidence="5" type="primary">prmC</name>
    <name evidence="8" type="ORF">HMPREF9453_00467</name>
</gene>
<dbReference type="Gene3D" id="3.40.50.150">
    <property type="entry name" value="Vaccinia Virus protein VP39"/>
    <property type="match status" value="1"/>
</dbReference>
<evidence type="ECO:0000256" key="3">
    <source>
        <dbReference type="ARBA" id="ARBA00022691"/>
    </source>
</evidence>
<dbReference type="HOGENOM" id="CLU_018398_3_1_9"/>
<feature type="binding site" evidence="5">
    <location>
        <position position="194"/>
    </location>
    <ligand>
        <name>S-adenosyl-L-methionine</name>
        <dbReference type="ChEBI" id="CHEBI:59789"/>
    </ligand>
</feature>
<dbReference type="GO" id="GO:0003676">
    <property type="term" value="F:nucleic acid binding"/>
    <property type="evidence" value="ECO:0007669"/>
    <property type="project" value="InterPro"/>
</dbReference>
<dbReference type="Proteomes" id="UP000003277">
    <property type="component" value="Unassembled WGS sequence"/>
</dbReference>
<dbReference type="GO" id="GO:0032259">
    <property type="term" value="P:methylation"/>
    <property type="evidence" value="ECO:0007669"/>
    <property type="project" value="UniProtKB-KW"/>
</dbReference>
<organism evidence="8 9">
    <name type="scientific">Dialister succinatiphilus YIT 11850</name>
    <dbReference type="NCBI Taxonomy" id="742743"/>
    <lineage>
        <taxon>Bacteria</taxon>
        <taxon>Bacillati</taxon>
        <taxon>Bacillota</taxon>
        <taxon>Negativicutes</taxon>
        <taxon>Veillonellales</taxon>
        <taxon>Veillonellaceae</taxon>
        <taxon>Dialister</taxon>
    </lineage>
</organism>
<evidence type="ECO:0000313" key="8">
    <source>
        <dbReference type="EMBL" id="EHO63450.1"/>
    </source>
</evidence>